<evidence type="ECO:0000256" key="2">
    <source>
        <dbReference type="SAM" id="MobiDB-lite"/>
    </source>
</evidence>
<evidence type="ECO:0000313" key="4">
    <source>
        <dbReference type="EMBL" id="KAL2808263.1"/>
    </source>
</evidence>
<evidence type="ECO:0000259" key="3">
    <source>
        <dbReference type="Pfam" id="PF03959"/>
    </source>
</evidence>
<sequence length="111" mass="12191">MDLIHETILEQGPFDGIFGFSQGASMIAAYLLEQATLHPGNRLPVRFAIFASPGPILATDPAYTERLEASPLRRPRTNCPPPQTCPHSRDTASREPSYYGSRAWLAALILP</sequence>
<dbReference type="Pfam" id="PF03959">
    <property type="entry name" value="FSH1"/>
    <property type="match status" value="1"/>
</dbReference>
<reference evidence="4 5" key="1">
    <citation type="submission" date="2024-07" db="EMBL/GenBank/DDBJ databases">
        <title>Section-level genome sequencing and comparative genomics of Aspergillus sections Usti and Cavernicolus.</title>
        <authorList>
            <consortium name="Lawrence Berkeley National Laboratory"/>
            <person name="Nybo J.L."/>
            <person name="Vesth T.C."/>
            <person name="Theobald S."/>
            <person name="Frisvad J.C."/>
            <person name="Larsen T.O."/>
            <person name="Kjaerboelling I."/>
            <person name="Rothschild-Mancinelli K."/>
            <person name="Lyhne E.K."/>
            <person name="Kogle M.E."/>
            <person name="Barry K."/>
            <person name="Clum A."/>
            <person name="Na H."/>
            <person name="Ledsgaard L."/>
            <person name="Lin J."/>
            <person name="Lipzen A."/>
            <person name="Kuo A."/>
            <person name="Riley R."/>
            <person name="Mondo S."/>
            <person name="Labutti K."/>
            <person name="Haridas S."/>
            <person name="Pangalinan J."/>
            <person name="Salamov A.A."/>
            <person name="Simmons B.A."/>
            <person name="Magnuson J.K."/>
            <person name="Chen J."/>
            <person name="Drula E."/>
            <person name="Henrissat B."/>
            <person name="Wiebenga A."/>
            <person name="Lubbers R.J."/>
            <person name="Gomes A.C."/>
            <person name="Makela M.R."/>
            <person name="Stajich J."/>
            <person name="Grigoriev I.V."/>
            <person name="Mortensen U.H."/>
            <person name="De Vries R.P."/>
            <person name="Baker S.E."/>
            <person name="Andersen M.R."/>
        </authorList>
    </citation>
    <scope>NUCLEOTIDE SEQUENCE [LARGE SCALE GENOMIC DNA]</scope>
    <source>
        <strain evidence="4 5">CBS 588.65</strain>
    </source>
</reference>
<dbReference type="PANTHER" id="PTHR48070">
    <property type="entry name" value="ESTERASE OVCA2"/>
    <property type="match status" value="1"/>
</dbReference>
<proteinExistence type="predicted"/>
<feature type="region of interest" description="Disordered" evidence="2">
    <location>
        <begin position="69"/>
        <end position="95"/>
    </location>
</feature>
<gene>
    <name evidence="4" type="ORF">BJX63DRAFT_40960</name>
</gene>
<keyword evidence="5" id="KW-1185">Reference proteome</keyword>
<dbReference type="EMBL" id="JBFXLT010000117">
    <property type="protein sequence ID" value="KAL2808263.1"/>
    <property type="molecule type" value="Genomic_DNA"/>
</dbReference>
<dbReference type="Gene3D" id="3.40.50.1820">
    <property type="entry name" value="alpha/beta hydrolase"/>
    <property type="match status" value="1"/>
</dbReference>
<feature type="domain" description="Serine hydrolase" evidence="3">
    <location>
        <begin position="1"/>
        <end position="53"/>
    </location>
</feature>
<evidence type="ECO:0000256" key="1">
    <source>
        <dbReference type="ARBA" id="ARBA00022801"/>
    </source>
</evidence>
<name>A0ABR4GYI5_9EURO</name>
<dbReference type="Proteomes" id="UP001610334">
    <property type="component" value="Unassembled WGS sequence"/>
</dbReference>
<accession>A0ABR4GYI5</accession>
<dbReference type="InterPro" id="IPR050593">
    <property type="entry name" value="LovG"/>
</dbReference>
<dbReference type="InterPro" id="IPR029058">
    <property type="entry name" value="AB_hydrolase_fold"/>
</dbReference>
<dbReference type="PANTHER" id="PTHR48070:SF6">
    <property type="entry name" value="ESTERASE OVCA2"/>
    <property type="match status" value="1"/>
</dbReference>
<dbReference type="SUPFAM" id="SSF53474">
    <property type="entry name" value="alpha/beta-Hydrolases"/>
    <property type="match status" value="1"/>
</dbReference>
<keyword evidence="1" id="KW-0378">Hydrolase</keyword>
<comment type="caution">
    <text evidence="4">The sequence shown here is derived from an EMBL/GenBank/DDBJ whole genome shotgun (WGS) entry which is preliminary data.</text>
</comment>
<dbReference type="InterPro" id="IPR005645">
    <property type="entry name" value="FSH-like_dom"/>
</dbReference>
<evidence type="ECO:0000313" key="5">
    <source>
        <dbReference type="Proteomes" id="UP001610334"/>
    </source>
</evidence>
<protein>
    <recommendedName>
        <fullName evidence="3">Serine hydrolase domain-containing protein</fullName>
    </recommendedName>
</protein>
<organism evidence="4 5">
    <name type="scientific">Aspergillus granulosus</name>
    <dbReference type="NCBI Taxonomy" id="176169"/>
    <lineage>
        <taxon>Eukaryota</taxon>
        <taxon>Fungi</taxon>
        <taxon>Dikarya</taxon>
        <taxon>Ascomycota</taxon>
        <taxon>Pezizomycotina</taxon>
        <taxon>Eurotiomycetes</taxon>
        <taxon>Eurotiomycetidae</taxon>
        <taxon>Eurotiales</taxon>
        <taxon>Aspergillaceae</taxon>
        <taxon>Aspergillus</taxon>
        <taxon>Aspergillus subgen. Nidulantes</taxon>
    </lineage>
</organism>